<dbReference type="InterPro" id="IPR002078">
    <property type="entry name" value="Sigma_54_int"/>
</dbReference>
<dbReference type="InterPro" id="IPR000253">
    <property type="entry name" value="FHA_dom"/>
</dbReference>
<dbReference type="Pfam" id="PF16697">
    <property type="entry name" value="Yop-YscD_cpl"/>
    <property type="match status" value="1"/>
</dbReference>
<sequence>MDNGRDELSTVVKRTADAPDAPAPGFAVMVVGGAEDGARVELDGSRAVPALVGSSPVCDLRLSDRMVSRRHAVLEATPRGLRVVDLGSRNGVLVSGIAVGEAFLRGGETIVVGETALHVARLAPVETPPLPRAHRFGRMVGTSAAMRRLYPLCERLASSSVPVLIEGETGTGKEVLAEALHESSARAAGPFCVFDCASVSPHLLESALFGHERGSFTGASGERRGVFEEAHGGTLLIDEIGELDLSLQPKLLRVLERGEVQRVGGNAWLKVDVRVLAATRRDLDREVQAGRFRDDLFYRLAVGRIALPPLRDRHGDIPVLAAQFWRALGADDKPLSPEILARFDDYPWPGNVRELRNAVARFLAVGELVAADLKADEGPGGGSLPSTVPAPSGDVIEAVLDEALPFVRARDRVVADFERRYVERILAKHGGNVARAAAASGLARRYFQLIRARRRDKTNG</sequence>
<organism evidence="8 9">
    <name type="scientific">Labilithrix luteola</name>
    <dbReference type="NCBI Taxonomy" id="1391654"/>
    <lineage>
        <taxon>Bacteria</taxon>
        <taxon>Pseudomonadati</taxon>
        <taxon>Myxococcota</taxon>
        <taxon>Polyangia</taxon>
        <taxon>Polyangiales</taxon>
        <taxon>Labilitrichaceae</taxon>
        <taxon>Labilithrix</taxon>
    </lineage>
</organism>
<evidence type="ECO:0000256" key="4">
    <source>
        <dbReference type="ARBA" id="ARBA00023125"/>
    </source>
</evidence>
<dbReference type="InterPro" id="IPR009057">
    <property type="entry name" value="Homeodomain-like_sf"/>
</dbReference>
<dbReference type="SUPFAM" id="SSF49879">
    <property type="entry name" value="SMAD/FHA domain"/>
    <property type="match status" value="1"/>
</dbReference>
<keyword evidence="9" id="KW-1185">Reference proteome</keyword>
<evidence type="ECO:0000256" key="3">
    <source>
        <dbReference type="ARBA" id="ARBA00023015"/>
    </source>
</evidence>
<keyword evidence="2" id="KW-0067">ATP-binding</keyword>
<dbReference type="InterPro" id="IPR002197">
    <property type="entry name" value="HTH_Fis"/>
</dbReference>
<feature type="domain" description="FHA" evidence="6">
    <location>
        <begin position="50"/>
        <end position="99"/>
    </location>
</feature>
<dbReference type="PROSITE" id="PS50045">
    <property type="entry name" value="SIGMA54_INTERACT_4"/>
    <property type="match status" value="1"/>
</dbReference>
<keyword evidence="5" id="KW-0804">Transcription</keyword>
<dbReference type="Pfam" id="PF25601">
    <property type="entry name" value="AAA_lid_14"/>
    <property type="match status" value="1"/>
</dbReference>
<evidence type="ECO:0000256" key="2">
    <source>
        <dbReference type="ARBA" id="ARBA00022840"/>
    </source>
</evidence>
<dbReference type="SMART" id="SM00382">
    <property type="entry name" value="AAA"/>
    <property type="match status" value="1"/>
</dbReference>
<dbReference type="Gene3D" id="3.40.50.300">
    <property type="entry name" value="P-loop containing nucleotide triphosphate hydrolases"/>
    <property type="match status" value="1"/>
</dbReference>
<dbReference type="Pfam" id="PF00158">
    <property type="entry name" value="Sigma54_activat"/>
    <property type="match status" value="1"/>
</dbReference>
<dbReference type="SUPFAM" id="SSF46689">
    <property type="entry name" value="Homeodomain-like"/>
    <property type="match status" value="1"/>
</dbReference>
<name>A0A0K1PLS6_9BACT</name>
<keyword evidence="1" id="KW-0547">Nucleotide-binding</keyword>
<dbReference type="CDD" id="cd00060">
    <property type="entry name" value="FHA"/>
    <property type="match status" value="1"/>
</dbReference>
<reference evidence="8 9" key="1">
    <citation type="submission" date="2015-08" db="EMBL/GenBank/DDBJ databases">
        <authorList>
            <person name="Babu N.S."/>
            <person name="Beckwith C.J."/>
            <person name="Beseler K.G."/>
            <person name="Brison A."/>
            <person name="Carone J.V."/>
            <person name="Caskin T.P."/>
            <person name="Diamond M."/>
            <person name="Durham M.E."/>
            <person name="Foxe J.M."/>
            <person name="Go M."/>
            <person name="Henderson B.A."/>
            <person name="Jones I.B."/>
            <person name="McGettigan J.A."/>
            <person name="Micheletti S.J."/>
            <person name="Nasrallah M.E."/>
            <person name="Ortiz D."/>
            <person name="Piller C.R."/>
            <person name="Privatt S.R."/>
            <person name="Schneider S.L."/>
            <person name="Sharp S."/>
            <person name="Smith T.C."/>
            <person name="Stanton J.D."/>
            <person name="Ullery H.E."/>
            <person name="Wilson R.J."/>
            <person name="Serrano M.G."/>
            <person name="Buck G."/>
            <person name="Lee V."/>
            <person name="Wang Y."/>
            <person name="Carvalho R."/>
            <person name="Voegtly L."/>
            <person name="Shi R."/>
            <person name="Duckworth R."/>
            <person name="Johnson A."/>
            <person name="Loviza R."/>
            <person name="Walstead R."/>
            <person name="Shah Z."/>
            <person name="Kiflezghi M."/>
            <person name="Wade K."/>
            <person name="Ball S.L."/>
            <person name="Bradley K.W."/>
            <person name="Asai D.J."/>
            <person name="Bowman C.A."/>
            <person name="Russell D.A."/>
            <person name="Pope W.H."/>
            <person name="Jacobs-Sera D."/>
            <person name="Hendrix R.W."/>
            <person name="Hatfull G.F."/>
        </authorList>
    </citation>
    <scope>NUCLEOTIDE SEQUENCE [LARGE SCALE GENOMIC DNA]</scope>
    <source>
        <strain evidence="8 9">DSM 27648</strain>
    </source>
</reference>
<dbReference type="PANTHER" id="PTHR32071">
    <property type="entry name" value="TRANSCRIPTIONAL REGULATORY PROTEIN"/>
    <property type="match status" value="1"/>
</dbReference>
<dbReference type="PROSITE" id="PS50006">
    <property type="entry name" value="FHA_DOMAIN"/>
    <property type="match status" value="1"/>
</dbReference>
<dbReference type="Gene3D" id="1.10.10.60">
    <property type="entry name" value="Homeodomain-like"/>
    <property type="match status" value="1"/>
</dbReference>
<dbReference type="EMBL" id="CP012333">
    <property type="protein sequence ID" value="AKU94064.1"/>
    <property type="molecule type" value="Genomic_DNA"/>
</dbReference>
<proteinExistence type="predicted"/>
<dbReference type="InterPro" id="IPR025943">
    <property type="entry name" value="Sigma_54_int_dom_ATP-bd_2"/>
</dbReference>
<evidence type="ECO:0000256" key="5">
    <source>
        <dbReference type="ARBA" id="ARBA00023163"/>
    </source>
</evidence>
<evidence type="ECO:0000313" key="9">
    <source>
        <dbReference type="Proteomes" id="UP000064967"/>
    </source>
</evidence>
<dbReference type="InterPro" id="IPR003593">
    <property type="entry name" value="AAA+_ATPase"/>
</dbReference>
<dbReference type="GO" id="GO:0043565">
    <property type="term" value="F:sequence-specific DNA binding"/>
    <property type="evidence" value="ECO:0007669"/>
    <property type="project" value="InterPro"/>
</dbReference>
<dbReference type="SMART" id="SM00240">
    <property type="entry name" value="FHA"/>
    <property type="match status" value="1"/>
</dbReference>
<dbReference type="InterPro" id="IPR025662">
    <property type="entry name" value="Sigma_54_int_dom_ATP-bd_1"/>
</dbReference>
<dbReference type="Proteomes" id="UP000064967">
    <property type="component" value="Chromosome"/>
</dbReference>
<dbReference type="AlphaFoldDB" id="A0A0K1PLS6"/>
<dbReference type="STRING" id="1391654.AKJ09_00728"/>
<dbReference type="InterPro" id="IPR027417">
    <property type="entry name" value="P-loop_NTPase"/>
</dbReference>
<evidence type="ECO:0000259" key="7">
    <source>
        <dbReference type="PROSITE" id="PS50045"/>
    </source>
</evidence>
<dbReference type="PANTHER" id="PTHR32071:SF117">
    <property type="entry name" value="PTS-DEPENDENT DIHYDROXYACETONE KINASE OPERON REGULATORY PROTEIN-RELATED"/>
    <property type="match status" value="1"/>
</dbReference>
<dbReference type="CDD" id="cd00009">
    <property type="entry name" value="AAA"/>
    <property type="match status" value="1"/>
</dbReference>
<dbReference type="Gene3D" id="2.60.200.20">
    <property type="match status" value="1"/>
</dbReference>
<evidence type="ECO:0000259" key="6">
    <source>
        <dbReference type="PROSITE" id="PS50006"/>
    </source>
</evidence>
<evidence type="ECO:0000256" key="1">
    <source>
        <dbReference type="ARBA" id="ARBA00022741"/>
    </source>
</evidence>
<keyword evidence="4" id="KW-0238">DNA-binding</keyword>
<dbReference type="Pfam" id="PF02954">
    <property type="entry name" value="HTH_8"/>
    <property type="match status" value="1"/>
</dbReference>
<keyword evidence="3" id="KW-0805">Transcription regulation</keyword>
<dbReference type="SUPFAM" id="SSF52540">
    <property type="entry name" value="P-loop containing nucleoside triphosphate hydrolases"/>
    <property type="match status" value="1"/>
</dbReference>
<gene>
    <name evidence="8" type="ORF">AKJ09_00728</name>
</gene>
<feature type="domain" description="Sigma-54 factor interaction" evidence="7">
    <location>
        <begin position="139"/>
        <end position="364"/>
    </location>
</feature>
<dbReference type="PROSITE" id="PS00675">
    <property type="entry name" value="SIGMA54_INTERACT_1"/>
    <property type="match status" value="1"/>
</dbReference>
<accession>A0A0K1PLS6</accession>
<dbReference type="GO" id="GO:0006355">
    <property type="term" value="P:regulation of DNA-templated transcription"/>
    <property type="evidence" value="ECO:0007669"/>
    <property type="project" value="InterPro"/>
</dbReference>
<evidence type="ECO:0000313" key="8">
    <source>
        <dbReference type="EMBL" id="AKU94064.1"/>
    </source>
</evidence>
<dbReference type="PROSITE" id="PS00676">
    <property type="entry name" value="SIGMA54_INTERACT_2"/>
    <property type="match status" value="1"/>
</dbReference>
<dbReference type="InterPro" id="IPR058031">
    <property type="entry name" value="AAA_lid_NorR"/>
</dbReference>
<dbReference type="InterPro" id="IPR025944">
    <property type="entry name" value="Sigma_54_int_dom_CS"/>
</dbReference>
<dbReference type="PROSITE" id="PS00688">
    <property type="entry name" value="SIGMA54_INTERACT_3"/>
    <property type="match status" value="1"/>
</dbReference>
<dbReference type="FunFam" id="3.40.50.300:FF:000006">
    <property type="entry name" value="DNA-binding transcriptional regulator NtrC"/>
    <property type="match status" value="1"/>
</dbReference>
<dbReference type="GO" id="GO:0005524">
    <property type="term" value="F:ATP binding"/>
    <property type="evidence" value="ECO:0007669"/>
    <property type="project" value="UniProtKB-KW"/>
</dbReference>
<dbReference type="KEGG" id="llu:AKJ09_00728"/>
<dbReference type="RefSeq" id="WP_146645725.1">
    <property type="nucleotide sequence ID" value="NZ_CP012333.1"/>
</dbReference>
<dbReference type="Gene3D" id="1.10.8.60">
    <property type="match status" value="1"/>
</dbReference>
<dbReference type="OrthoDB" id="5487558at2"/>
<protein>
    <submittedName>
        <fullName evidence="8">Response regulator of zinc sigma-54-dependent two-component system</fullName>
    </submittedName>
</protein>
<dbReference type="InterPro" id="IPR008984">
    <property type="entry name" value="SMAD_FHA_dom_sf"/>
</dbReference>
<dbReference type="InterPro" id="IPR032030">
    <property type="entry name" value="YscD_cytoplasmic_dom"/>
</dbReference>